<evidence type="ECO:0000256" key="5">
    <source>
        <dbReference type="ARBA" id="ARBA00022840"/>
    </source>
</evidence>
<evidence type="ECO:0000256" key="3">
    <source>
        <dbReference type="ARBA" id="ARBA00022741"/>
    </source>
</evidence>
<evidence type="ECO:0000313" key="8">
    <source>
        <dbReference type="EMBL" id="RIA55081.1"/>
    </source>
</evidence>
<dbReference type="PIRSF" id="PIRSF000535">
    <property type="entry name" value="1PFK/6PFK/LacC"/>
    <property type="match status" value="1"/>
</dbReference>
<sequence length="327" mass="34608">MEEPKNPPDCGVHRVPREICVLAPWPIFTVTIERDAAGQDSIYLHAGGQGFWVARMIVNLDGHPILCGPFGGEAGVVVQAMAQAEGIELRPIQVRGWNGGYVHDRRGGAREVVAETHSPTLDRHEADDLYDAALTTALRTGVAVLTGVHQPGILPPSFFQRLALDLGENGVSVVADISGEPLKALQGGVSFLKISHEELIEGGYCESAERSDVIAGIRALRSTGARNLLISRADQPAIGLIGERLVQVEPPRFRPLDYRGAGDSMTAGLAVAQARGLNPEDTLRLGAAAGAVNVTRHGLGTGGLEDITAIADRVTIRDLDANGQPIA</sequence>
<dbReference type="InterPro" id="IPR029056">
    <property type="entry name" value="Ribokinase-like"/>
</dbReference>
<dbReference type="PANTHER" id="PTHR46566:SF2">
    <property type="entry name" value="ATP-DEPENDENT 6-PHOSPHOFRUCTOKINASE ISOZYME 2"/>
    <property type="match status" value="1"/>
</dbReference>
<dbReference type="GO" id="GO:0005975">
    <property type="term" value="P:carbohydrate metabolic process"/>
    <property type="evidence" value="ECO:0007669"/>
    <property type="project" value="InterPro"/>
</dbReference>
<dbReference type="GO" id="GO:0016301">
    <property type="term" value="F:kinase activity"/>
    <property type="evidence" value="ECO:0007669"/>
    <property type="project" value="UniProtKB-KW"/>
</dbReference>
<evidence type="ECO:0000313" key="9">
    <source>
        <dbReference type="Proteomes" id="UP000266273"/>
    </source>
</evidence>
<dbReference type="Proteomes" id="UP000266273">
    <property type="component" value="Unassembled WGS sequence"/>
</dbReference>
<evidence type="ECO:0000259" key="7">
    <source>
        <dbReference type="Pfam" id="PF00294"/>
    </source>
</evidence>
<dbReference type="Gene3D" id="3.40.1190.20">
    <property type="match status" value="1"/>
</dbReference>
<name>A0A397QA06_9HYPH</name>
<keyword evidence="3" id="KW-0547">Nucleotide-binding</keyword>
<evidence type="ECO:0000256" key="1">
    <source>
        <dbReference type="ARBA" id="ARBA00010688"/>
    </source>
</evidence>
<dbReference type="InterPro" id="IPR017583">
    <property type="entry name" value="Tagatose/fructose_Pkinase"/>
</dbReference>
<feature type="domain" description="Carbohydrate kinase PfkB" evidence="7">
    <location>
        <begin position="39"/>
        <end position="301"/>
    </location>
</feature>
<evidence type="ECO:0000256" key="6">
    <source>
        <dbReference type="PIRNR" id="PIRNR000535"/>
    </source>
</evidence>
<keyword evidence="2 6" id="KW-0808">Transferase</keyword>
<accession>A0A397QA06</accession>
<comment type="similarity">
    <text evidence="1 6">Belongs to the carbohydrate kinase PfkB family.</text>
</comment>
<dbReference type="AlphaFoldDB" id="A0A397QA06"/>
<dbReference type="GO" id="GO:0005524">
    <property type="term" value="F:ATP binding"/>
    <property type="evidence" value="ECO:0007669"/>
    <property type="project" value="UniProtKB-KW"/>
</dbReference>
<dbReference type="GO" id="GO:0016773">
    <property type="term" value="F:phosphotransferase activity, alcohol group as acceptor"/>
    <property type="evidence" value="ECO:0007669"/>
    <property type="project" value="InterPro"/>
</dbReference>
<reference evidence="8 9" key="1">
    <citation type="submission" date="2018-08" db="EMBL/GenBank/DDBJ databases">
        <title>Genomic Encyclopedia of Archaeal and Bacterial Type Strains, Phase II (KMG-II): from individual species to whole genera.</title>
        <authorList>
            <person name="Goeker M."/>
        </authorList>
    </citation>
    <scope>NUCLEOTIDE SEQUENCE [LARGE SCALE GENOMIC DNA]</scope>
    <source>
        <strain evidence="8 9">DSM 5002</strain>
    </source>
</reference>
<dbReference type="OrthoDB" id="3206700at2"/>
<organism evidence="8 9">
    <name type="scientific">Dichotomicrobium thermohalophilum</name>
    <dbReference type="NCBI Taxonomy" id="933063"/>
    <lineage>
        <taxon>Bacteria</taxon>
        <taxon>Pseudomonadati</taxon>
        <taxon>Pseudomonadota</taxon>
        <taxon>Alphaproteobacteria</taxon>
        <taxon>Hyphomicrobiales</taxon>
        <taxon>Hyphomicrobiaceae</taxon>
        <taxon>Dichotomicrobium</taxon>
    </lineage>
</organism>
<dbReference type="SUPFAM" id="SSF53613">
    <property type="entry name" value="Ribokinase-like"/>
    <property type="match status" value="1"/>
</dbReference>
<evidence type="ECO:0000256" key="2">
    <source>
        <dbReference type="ARBA" id="ARBA00022679"/>
    </source>
</evidence>
<gene>
    <name evidence="8" type="ORF">BXY53_0134</name>
</gene>
<proteinExistence type="inferred from homology"/>
<dbReference type="PANTHER" id="PTHR46566">
    <property type="entry name" value="1-PHOSPHOFRUCTOKINASE-RELATED"/>
    <property type="match status" value="1"/>
</dbReference>
<protein>
    <recommendedName>
        <fullName evidence="6">Phosphofructokinase</fullName>
    </recommendedName>
</protein>
<evidence type="ECO:0000256" key="4">
    <source>
        <dbReference type="ARBA" id="ARBA00022777"/>
    </source>
</evidence>
<dbReference type="RefSeq" id="WP_119060035.1">
    <property type="nucleotide sequence ID" value="NZ_QXDF01000001.1"/>
</dbReference>
<dbReference type="Pfam" id="PF00294">
    <property type="entry name" value="PfkB"/>
    <property type="match status" value="1"/>
</dbReference>
<comment type="caution">
    <text evidence="8">The sequence shown here is derived from an EMBL/GenBank/DDBJ whole genome shotgun (WGS) entry which is preliminary data.</text>
</comment>
<dbReference type="EMBL" id="QXDF01000001">
    <property type="protein sequence ID" value="RIA55081.1"/>
    <property type="molecule type" value="Genomic_DNA"/>
</dbReference>
<keyword evidence="9" id="KW-1185">Reference proteome</keyword>
<dbReference type="InterPro" id="IPR011611">
    <property type="entry name" value="PfkB_dom"/>
</dbReference>
<keyword evidence="5" id="KW-0067">ATP-binding</keyword>
<keyword evidence="4 8" id="KW-0418">Kinase</keyword>